<comment type="caution">
    <text evidence="4">The sequence shown here is derived from an EMBL/GenBank/DDBJ whole genome shotgun (WGS) entry which is preliminary data.</text>
</comment>
<feature type="domain" description="HTH tetR-type" evidence="3">
    <location>
        <begin position="13"/>
        <end position="73"/>
    </location>
</feature>
<dbReference type="GO" id="GO:0003677">
    <property type="term" value="F:DNA binding"/>
    <property type="evidence" value="ECO:0007669"/>
    <property type="project" value="UniProtKB-UniRule"/>
</dbReference>
<reference evidence="4 5" key="1">
    <citation type="submission" date="2019-01" db="EMBL/GenBank/DDBJ databases">
        <title>Litorilituus lipolytica sp. nov., isolated from intertidal sand of the Yellow Sea in China.</title>
        <authorList>
            <person name="Liu A."/>
        </authorList>
    </citation>
    <scope>NUCLEOTIDE SEQUENCE [LARGE SCALE GENOMIC DNA]</scope>
    <source>
        <strain evidence="4 5">RZ04</strain>
    </source>
</reference>
<dbReference type="SUPFAM" id="SSF46689">
    <property type="entry name" value="Homeodomain-like"/>
    <property type="match status" value="1"/>
</dbReference>
<keyword evidence="5" id="KW-1185">Reference proteome</keyword>
<evidence type="ECO:0000256" key="1">
    <source>
        <dbReference type="ARBA" id="ARBA00023125"/>
    </source>
</evidence>
<name>A0A502KVG7_9GAMM</name>
<dbReference type="Pfam" id="PF17929">
    <property type="entry name" value="TetR_C_34"/>
    <property type="match status" value="1"/>
</dbReference>
<dbReference type="InterPro" id="IPR041483">
    <property type="entry name" value="TetR_C_34"/>
</dbReference>
<feature type="DNA-binding region" description="H-T-H motif" evidence="2">
    <location>
        <begin position="36"/>
        <end position="55"/>
    </location>
</feature>
<dbReference type="Gene3D" id="1.10.357.10">
    <property type="entry name" value="Tetracycline Repressor, domain 2"/>
    <property type="match status" value="1"/>
</dbReference>
<dbReference type="OrthoDB" id="6860332at2"/>
<dbReference type="InterPro" id="IPR009057">
    <property type="entry name" value="Homeodomain-like_sf"/>
</dbReference>
<evidence type="ECO:0000259" key="3">
    <source>
        <dbReference type="PROSITE" id="PS50977"/>
    </source>
</evidence>
<dbReference type="EMBL" id="SAWY01000027">
    <property type="protein sequence ID" value="TPH13971.1"/>
    <property type="molecule type" value="Genomic_DNA"/>
</dbReference>
<dbReference type="RefSeq" id="WP_140604171.1">
    <property type="nucleotide sequence ID" value="NZ_SAWY01000027.1"/>
</dbReference>
<dbReference type="PANTHER" id="PTHR43479:SF11">
    <property type="entry name" value="ACREF_ENVCD OPERON REPRESSOR-RELATED"/>
    <property type="match status" value="1"/>
</dbReference>
<keyword evidence="1 2" id="KW-0238">DNA-binding</keyword>
<dbReference type="InterPro" id="IPR050624">
    <property type="entry name" value="HTH-type_Tx_Regulator"/>
</dbReference>
<dbReference type="InterPro" id="IPR001647">
    <property type="entry name" value="HTH_TetR"/>
</dbReference>
<dbReference type="Pfam" id="PF00440">
    <property type="entry name" value="TetR_N"/>
    <property type="match status" value="1"/>
</dbReference>
<organism evidence="4 5">
    <name type="scientific">Litorilituus lipolyticus</name>
    <dbReference type="NCBI Taxonomy" id="2491017"/>
    <lineage>
        <taxon>Bacteria</taxon>
        <taxon>Pseudomonadati</taxon>
        <taxon>Pseudomonadota</taxon>
        <taxon>Gammaproteobacteria</taxon>
        <taxon>Alteromonadales</taxon>
        <taxon>Colwelliaceae</taxon>
        <taxon>Litorilituus</taxon>
    </lineage>
</organism>
<evidence type="ECO:0000256" key="2">
    <source>
        <dbReference type="PROSITE-ProRule" id="PRU00335"/>
    </source>
</evidence>
<sequence length="215" mass="25172">MNWQRARTDEKKTERKAAIYQAAYTLFSANGYDKVSFNGIAAEAGFTKSNMYRYFSSKEEIFLNVFAKLFEQWFEDYNHRLQQLNENEKVEIFAKTWVDSFLAHPKLMDLMPILFTSLESNSSYQQLQSFKRLSKGLLYQITLEISRIYPQIQGDKAFRFLSLGYASTVNCWTANAQNEVLKKLYQEEEFKDLKPNFDYDLTESIVIAIRGLTVS</sequence>
<dbReference type="AlphaFoldDB" id="A0A502KVG7"/>
<dbReference type="PANTHER" id="PTHR43479">
    <property type="entry name" value="ACREF/ENVCD OPERON REPRESSOR-RELATED"/>
    <property type="match status" value="1"/>
</dbReference>
<dbReference type="PROSITE" id="PS50977">
    <property type="entry name" value="HTH_TETR_2"/>
    <property type="match status" value="1"/>
</dbReference>
<accession>A0A502KVG7</accession>
<evidence type="ECO:0000313" key="5">
    <source>
        <dbReference type="Proteomes" id="UP000315303"/>
    </source>
</evidence>
<evidence type="ECO:0000313" key="4">
    <source>
        <dbReference type="EMBL" id="TPH13971.1"/>
    </source>
</evidence>
<gene>
    <name evidence="4" type="ORF">EPA86_12715</name>
</gene>
<dbReference type="PRINTS" id="PR00455">
    <property type="entry name" value="HTHTETR"/>
</dbReference>
<proteinExistence type="predicted"/>
<protein>
    <submittedName>
        <fullName evidence="4">TetR/AcrR family transcriptional regulator</fullName>
    </submittedName>
</protein>
<dbReference type="Proteomes" id="UP000315303">
    <property type="component" value="Unassembled WGS sequence"/>
</dbReference>